<dbReference type="Pfam" id="PF01603">
    <property type="entry name" value="B56"/>
    <property type="match status" value="2"/>
</dbReference>
<accession>A0ABQ6N4L2</accession>
<proteinExistence type="predicted"/>
<evidence type="ECO:0000313" key="2">
    <source>
        <dbReference type="Proteomes" id="UP001165060"/>
    </source>
</evidence>
<dbReference type="Gene3D" id="1.25.10.10">
    <property type="entry name" value="Leucine-rich Repeat Variant"/>
    <property type="match status" value="2"/>
</dbReference>
<dbReference type="SUPFAM" id="SSF48371">
    <property type="entry name" value="ARM repeat"/>
    <property type="match status" value="1"/>
</dbReference>
<organism evidence="1 2">
    <name type="scientific">Tetraparma gracilis</name>
    <dbReference type="NCBI Taxonomy" id="2962635"/>
    <lineage>
        <taxon>Eukaryota</taxon>
        <taxon>Sar</taxon>
        <taxon>Stramenopiles</taxon>
        <taxon>Ochrophyta</taxon>
        <taxon>Bolidophyceae</taxon>
        <taxon>Parmales</taxon>
        <taxon>Triparmaceae</taxon>
        <taxon>Tetraparma</taxon>
    </lineage>
</organism>
<keyword evidence="2" id="KW-1185">Reference proteome</keyword>
<protein>
    <recommendedName>
        <fullName evidence="3">Serine/threonine protein phosphatase 2A regulatory subunit</fullName>
    </recommendedName>
</protein>
<dbReference type="InterPro" id="IPR011989">
    <property type="entry name" value="ARM-like"/>
</dbReference>
<dbReference type="PANTHER" id="PTHR10257:SF3">
    <property type="entry name" value="SERINE_THREONINE-PROTEIN PHOSPHATASE 2A 56 KDA REGULATORY SUBUNIT GAMMA ISOFORM"/>
    <property type="match status" value="1"/>
</dbReference>
<feature type="non-terminal residue" evidence="1">
    <location>
        <position position="1"/>
    </location>
</feature>
<sequence>PPLTPPQAGQKIFTENTMPDVVAMVKANIVRALPKCSDDFDPEEDEPNLEPSWPHLQVVYEFFLRFVVSGEVNAKQAKKFVDQQLCMSVIDLFDSEDPRERDYLKTILHRIYGKFMTYRSYIRKAISNVFYGFVYEAECKRHNGIGELLEILGSIINGGGDRGGASEASKEKKDPDTAVEIIRGLIKFWPWLNSQKQVVMMNELEEILEFLGHEQLMVIRDELWNLFKWQIGSTHFQVSERVLFLWNNEHLVNSGCLSRQLADSLFPAIYPELKVKMDHWNPTVSKLAQSVDKMYQEFDGSNWEKVTSAEAVNTEEEEAAERAKNWSALEEMAVANRKK</sequence>
<gene>
    <name evidence="1" type="ORF">TeGR_g7337</name>
</gene>
<reference evidence="1 2" key="1">
    <citation type="journal article" date="2023" name="Commun. Biol.">
        <title>Genome analysis of Parmales, the sister group of diatoms, reveals the evolutionary specialization of diatoms from phago-mixotrophs to photoautotrophs.</title>
        <authorList>
            <person name="Ban H."/>
            <person name="Sato S."/>
            <person name="Yoshikawa S."/>
            <person name="Yamada K."/>
            <person name="Nakamura Y."/>
            <person name="Ichinomiya M."/>
            <person name="Sato N."/>
            <person name="Blanc-Mathieu R."/>
            <person name="Endo H."/>
            <person name="Kuwata A."/>
            <person name="Ogata H."/>
        </authorList>
    </citation>
    <scope>NUCLEOTIDE SEQUENCE [LARGE SCALE GENOMIC DNA]</scope>
</reference>
<dbReference type="InterPro" id="IPR002554">
    <property type="entry name" value="PP2A_B56"/>
</dbReference>
<evidence type="ECO:0000313" key="1">
    <source>
        <dbReference type="EMBL" id="GMI39735.1"/>
    </source>
</evidence>
<comment type="caution">
    <text evidence="1">The sequence shown here is derived from an EMBL/GenBank/DDBJ whole genome shotgun (WGS) entry which is preliminary data.</text>
</comment>
<name>A0ABQ6N4L2_9STRA</name>
<dbReference type="EMBL" id="BRYB01000889">
    <property type="protein sequence ID" value="GMI39735.1"/>
    <property type="molecule type" value="Genomic_DNA"/>
</dbReference>
<dbReference type="InterPro" id="IPR016024">
    <property type="entry name" value="ARM-type_fold"/>
</dbReference>
<dbReference type="PANTHER" id="PTHR10257">
    <property type="entry name" value="SERINE/THREONINE PROTEIN PHOSPHATASE 2A PP2A REGULATORY SUBUNIT B"/>
    <property type="match status" value="1"/>
</dbReference>
<dbReference type="Proteomes" id="UP001165060">
    <property type="component" value="Unassembled WGS sequence"/>
</dbReference>
<evidence type="ECO:0008006" key="3">
    <source>
        <dbReference type="Google" id="ProtNLM"/>
    </source>
</evidence>